<dbReference type="EC" id="6.5.1.1" evidence="2"/>
<reference evidence="6" key="1">
    <citation type="submission" date="2017-09" db="EMBL/GenBank/DDBJ databases">
        <title>Depth-based differentiation of microbial function through sediment-hosted aquifers and enrichment of novel symbionts in the deep terrestrial subsurface.</title>
        <authorList>
            <person name="Probst A.J."/>
            <person name="Ladd B."/>
            <person name="Jarett J.K."/>
            <person name="Geller-Mcgrath D.E."/>
            <person name="Sieber C.M.K."/>
            <person name="Emerson J.B."/>
            <person name="Anantharaman K."/>
            <person name="Thomas B.C."/>
            <person name="Malmstrom R."/>
            <person name="Stieglmeier M."/>
            <person name="Klingl A."/>
            <person name="Woyke T."/>
            <person name="Ryan C.M."/>
            <person name="Banfield J.F."/>
        </authorList>
    </citation>
    <scope>NUCLEOTIDE SEQUENCE [LARGE SCALE GENOMIC DNA]</scope>
</reference>
<comment type="similarity">
    <text evidence="1">Belongs to the ATP-dependent DNA ligase family.</text>
</comment>
<dbReference type="PANTHER" id="PTHR45674">
    <property type="entry name" value="DNA LIGASE 1/3 FAMILY MEMBER"/>
    <property type="match status" value="1"/>
</dbReference>
<evidence type="ECO:0000313" key="6">
    <source>
        <dbReference type="Proteomes" id="UP000230033"/>
    </source>
</evidence>
<dbReference type="InterPro" id="IPR012340">
    <property type="entry name" value="NA-bd_OB-fold"/>
</dbReference>
<dbReference type="Gene3D" id="2.40.50.140">
    <property type="entry name" value="Nucleic acid-binding proteins"/>
    <property type="match status" value="1"/>
</dbReference>
<gene>
    <name evidence="5" type="ORF">COT65_01530</name>
</gene>
<dbReference type="PANTHER" id="PTHR45674:SF4">
    <property type="entry name" value="DNA LIGASE 1"/>
    <property type="match status" value="1"/>
</dbReference>
<dbReference type="Pfam" id="PF04679">
    <property type="entry name" value="DNA_ligase_A_C"/>
    <property type="match status" value="1"/>
</dbReference>
<evidence type="ECO:0000313" key="5">
    <source>
        <dbReference type="EMBL" id="PIS13903.1"/>
    </source>
</evidence>
<dbReference type="GO" id="GO:0006310">
    <property type="term" value="P:DNA recombination"/>
    <property type="evidence" value="ECO:0007669"/>
    <property type="project" value="InterPro"/>
</dbReference>
<evidence type="ECO:0000256" key="1">
    <source>
        <dbReference type="ARBA" id="ARBA00007572"/>
    </source>
</evidence>
<protein>
    <recommendedName>
        <fullName evidence="2">DNA ligase (ATP)</fullName>
        <ecNumber evidence="2">6.5.1.1</ecNumber>
    </recommendedName>
</protein>
<comment type="caution">
    <text evidence="5">The sequence shown here is derived from an EMBL/GenBank/DDBJ whole genome shotgun (WGS) entry which is preliminary data.</text>
</comment>
<dbReference type="SUPFAM" id="SSF50249">
    <property type="entry name" value="Nucleic acid-binding proteins"/>
    <property type="match status" value="1"/>
</dbReference>
<dbReference type="InterPro" id="IPR050191">
    <property type="entry name" value="ATP-dep_DNA_ligase"/>
</dbReference>
<keyword evidence="3" id="KW-0436">Ligase</keyword>
<organism evidence="5 6">
    <name type="scientific">Candidatus Shapirobacteria bacterium CG09_land_8_20_14_0_10_47_13</name>
    <dbReference type="NCBI Taxonomy" id="1974481"/>
    <lineage>
        <taxon>Bacteria</taxon>
        <taxon>Candidatus Shapironibacteriota</taxon>
    </lineage>
</organism>
<dbReference type="EMBL" id="PEZJ01000020">
    <property type="protein sequence ID" value="PIS13903.1"/>
    <property type="molecule type" value="Genomic_DNA"/>
</dbReference>
<evidence type="ECO:0000259" key="4">
    <source>
        <dbReference type="Pfam" id="PF04679"/>
    </source>
</evidence>
<name>A0A2H0WMP5_9BACT</name>
<dbReference type="AlphaFoldDB" id="A0A2H0WMP5"/>
<dbReference type="GO" id="GO:0003910">
    <property type="term" value="F:DNA ligase (ATP) activity"/>
    <property type="evidence" value="ECO:0007669"/>
    <property type="project" value="UniProtKB-EC"/>
</dbReference>
<dbReference type="Proteomes" id="UP000230033">
    <property type="component" value="Unassembled WGS sequence"/>
</dbReference>
<evidence type="ECO:0000256" key="3">
    <source>
        <dbReference type="ARBA" id="ARBA00022598"/>
    </source>
</evidence>
<accession>A0A2H0WMP5</accession>
<proteinExistence type="inferred from homology"/>
<feature type="domain" description="DNA ligase ATP-dependent C-terminal" evidence="4">
    <location>
        <begin position="5"/>
        <end position="44"/>
    </location>
</feature>
<dbReference type="InterPro" id="IPR012309">
    <property type="entry name" value="DNA_ligase_ATP-dep_C"/>
</dbReference>
<evidence type="ECO:0000256" key="2">
    <source>
        <dbReference type="ARBA" id="ARBA00012727"/>
    </source>
</evidence>
<dbReference type="GO" id="GO:0006281">
    <property type="term" value="P:DNA repair"/>
    <property type="evidence" value="ECO:0007669"/>
    <property type="project" value="InterPro"/>
</dbReference>
<sequence length="65" mass="7455">MAPDIWCRPGLVVEIQADNITLSPIHSAGLALRFPRLVRFRDDKSAEQTTTLSETRKLYQLQWTV</sequence>
<dbReference type="GO" id="GO:0006273">
    <property type="term" value="P:lagging strand elongation"/>
    <property type="evidence" value="ECO:0007669"/>
    <property type="project" value="TreeGrafter"/>
</dbReference>